<sequence length="72" mass="8677">MQWQRKQTENGGENDGRRSRLLIPCPSQSYHVQSFQVLITNNILYDSRLSQVILKVSLRRFRKTKDCFLEWY</sequence>
<evidence type="ECO:0000313" key="1">
    <source>
        <dbReference type="EMBL" id="QSS51361.1"/>
    </source>
</evidence>
<dbReference type="AlphaFoldDB" id="A0A8A1LC79"/>
<dbReference type="VEuPathDB" id="FungiDB:I7I53_06667"/>
<gene>
    <name evidence="1" type="ORF">I7I53_06667</name>
</gene>
<evidence type="ECO:0000313" key="2">
    <source>
        <dbReference type="Proteomes" id="UP000663419"/>
    </source>
</evidence>
<accession>A0A8A1LC79</accession>
<reference evidence="1" key="1">
    <citation type="submission" date="2021-01" db="EMBL/GenBank/DDBJ databases">
        <title>Chromosome-level genome assembly of a human fungal pathogen reveals clustering of transcriptionally co-regulated genes.</title>
        <authorList>
            <person name="Voorhies M."/>
            <person name="Cohen S."/>
            <person name="Shea T.P."/>
            <person name="Petrus S."/>
            <person name="Munoz J.F."/>
            <person name="Poplawski S."/>
            <person name="Goldman W.E."/>
            <person name="Michael T."/>
            <person name="Cuomo C.A."/>
            <person name="Sil A."/>
            <person name="Beyhan S."/>
        </authorList>
    </citation>
    <scope>NUCLEOTIDE SEQUENCE</scope>
    <source>
        <strain evidence="1">H88</strain>
    </source>
</reference>
<proteinExistence type="predicted"/>
<name>A0A8A1LC79_AJEC8</name>
<protein>
    <submittedName>
        <fullName evidence="1">Uncharacterized protein</fullName>
    </submittedName>
</protein>
<dbReference type="Proteomes" id="UP000663419">
    <property type="component" value="Chromosome 2"/>
</dbReference>
<organism evidence="1 2">
    <name type="scientific">Ajellomyces capsulatus (strain H88)</name>
    <name type="common">Darling's disease fungus</name>
    <name type="synonym">Histoplasma capsulatum</name>
    <dbReference type="NCBI Taxonomy" id="544711"/>
    <lineage>
        <taxon>Eukaryota</taxon>
        <taxon>Fungi</taxon>
        <taxon>Dikarya</taxon>
        <taxon>Ascomycota</taxon>
        <taxon>Pezizomycotina</taxon>
        <taxon>Eurotiomycetes</taxon>
        <taxon>Eurotiomycetidae</taxon>
        <taxon>Onygenales</taxon>
        <taxon>Ajellomycetaceae</taxon>
        <taxon>Histoplasma</taxon>
    </lineage>
</organism>
<dbReference type="EMBL" id="CP069103">
    <property type="protein sequence ID" value="QSS51361.1"/>
    <property type="molecule type" value="Genomic_DNA"/>
</dbReference>